<dbReference type="InterPro" id="IPR009061">
    <property type="entry name" value="DNA-bd_dom_put_sf"/>
</dbReference>
<dbReference type="Pfam" id="PF12728">
    <property type="entry name" value="HTH_17"/>
    <property type="match status" value="2"/>
</dbReference>
<dbReference type="SUPFAM" id="SSF46955">
    <property type="entry name" value="Putative DNA-binding domain"/>
    <property type="match status" value="2"/>
</dbReference>
<reference evidence="2" key="1">
    <citation type="submission" date="2019-03" db="EMBL/GenBank/DDBJ databases">
        <title>Single cell metagenomics reveals metabolic interactions within the superorganism composed of flagellate Streblomastix strix and complex community of Bacteroidetes bacteria on its surface.</title>
        <authorList>
            <person name="Treitli S.C."/>
            <person name="Kolisko M."/>
            <person name="Husnik F."/>
            <person name="Keeling P."/>
            <person name="Hampl V."/>
        </authorList>
    </citation>
    <scope>NUCLEOTIDE SEQUENCE</scope>
    <source>
        <strain evidence="2">STM</strain>
    </source>
</reference>
<sequence>MEITAIEKKTFEAMQQRFEMFTKQVKALCGENQDKEKWLTGNDICELLQISARSLQSYRDNGTLPYSQIGRKCYYKSSDIERFTGQSQIKKTVMEIFNSKSSEVVSFFTGLDEMLDGIGQALKNRTPHLNGEKFLTNKDVCRMLHISSRTLQDWRDSGKIPFIRMKGKIIYRESEILKWLDIMKAL</sequence>
<protein>
    <recommendedName>
        <fullName evidence="1">Helix-turn-helix domain-containing protein</fullName>
    </recommendedName>
</protein>
<proteinExistence type="predicted"/>
<feature type="domain" description="Helix-turn-helix" evidence="1">
    <location>
        <begin position="134"/>
        <end position="180"/>
    </location>
</feature>
<name>A0A5J4PEC5_9ZZZZ</name>
<feature type="domain" description="Helix-turn-helix" evidence="1">
    <location>
        <begin position="38"/>
        <end position="83"/>
    </location>
</feature>
<dbReference type="InterPro" id="IPR041657">
    <property type="entry name" value="HTH_17"/>
</dbReference>
<gene>
    <name evidence="2" type="ORF">EZS27_040973</name>
</gene>
<organism evidence="2">
    <name type="scientific">termite gut metagenome</name>
    <dbReference type="NCBI Taxonomy" id="433724"/>
    <lineage>
        <taxon>unclassified sequences</taxon>
        <taxon>metagenomes</taxon>
        <taxon>organismal metagenomes</taxon>
    </lineage>
</organism>
<dbReference type="AlphaFoldDB" id="A0A5J4PEC5"/>
<accession>A0A5J4PEC5</accession>
<dbReference type="PANTHER" id="PTHR34585">
    <property type="match status" value="1"/>
</dbReference>
<dbReference type="PANTHER" id="PTHR34585:SF22">
    <property type="entry name" value="HELIX-TURN-HELIX DOMAIN-CONTAINING PROTEIN"/>
    <property type="match status" value="1"/>
</dbReference>
<comment type="caution">
    <text evidence="2">The sequence shown here is derived from an EMBL/GenBank/DDBJ whole genome shotgun (WGS) entry which is preliminary data.</text>
</comment>
<dbReference type="EMBL" id="SNRY01009230">
    <property type="protein sequence ID" value="KAA6307358.1"/>
    <property type="molecule type" value="Genomic_DNA"/>
</dbReference>
<evidence type="ECO:0000259" key="1">
    <source>
        <dbReference type="Pfam" id="PF12728"/>
    </source>
</evidence>
<evidence type="ECO:0000313" key="2">
    <source>
        <dbReference type="EMBL" id="KAA6307358.1"/>
    </source>
</evidence>